<evidence type="ECO:0000313" key="3">
    <source>
        <dbReference type="EnsemblPlants" id="AUR62023415-RA:cds"/>
    </source>
</evidence>
<keyword evidence="4" id="KW-1185">Reference proteome</keyword>
<name>A0A803M4P2_CHEQI</name>
<reference evidence="3" key="2">
    <citation type="submission" date="2021-03" db="UniProtKB">
        <authorList>
            <consortium name="EnsemblPlants"/>
        </authorList>
    </citation>
    <scope>IDENTIFICATION</scope>
</reference>
<evidence type="ECO:0000313" key="4">
    <source>
        <dbReference type="Proteomes" id="UP000596660"/>
    </source>
</evidence>
<organism evidence="3 4">
    <name type="scientific">Chenopodium quinoa</name>
    <name type="common">Quinoa</name>
    <dbReference type="NCBI Taxonomy" id="63459"/>
    <lineage>
        <taxon>Eukaryota</taxon>
        <taxon>Viridiplantae</taxon>
        <taxon>Streptophyta</taxon>
        <taxon>Embryophyta</taxon>
        <taxon>Tracheophyta</taxon>
        <taxon>Spermatophyta</taxon>
        <taxon>Magnoliopsida</taxon>
        <taxon>eudicotyledons</taxon>
        <taxon>Gunneridae</taxon>
        <taxon>Pentapetalae</taxon>
        <taxon>Caryophyllales</taxon>
        <taxon>Chenopodiaceae</taxon>
        <taxon>Chenopodioideae</taxon>
        <taxon>Atripliceae</taxon>
        <taxon>Chenopodium</taxon>
    </lineage>
</organism>
<dbReference type="InterPro" id="IPR003676">
    <property type="entry name" value="SAUR_fam"/>
</dbReference>
<dbReference type="PANTHER" id="PTHR31374:SF198">
    <property type="entry name" value="AUXIN-RESPONSIVE PROTEIN SAUR72"/>
    <property type="match status" value="1"/>
</dbReference>
<dbReference type="EnsemblPlants" id="AUR62023415-RA">
    <property type="protein sequence ID" value="AUR62023415-RA:cds"/>
    <property type="gene ID" value="AUR62023415"/>
</dbReference>
<dbReference type="Pfam" id="PF02519">
    <property type="entry name" value="Auxin_inducible"/>
    <property type="match status" value="1"/>
</dbReference>
<reference evidence="3" key="1">
    <citation type="journal article" date="2017" name="Nature">
        <title>The genome of Chenopodium quinoa.</title>
        <authorList>
            <person name="Jarvis D.E."/>
            <person name="Ho Y.S."/>
            <person name="Lightfoot D.J."/>
            <person name="Schmoeckel S.M."/>
            <person name="Li B."/>
            <person name="Borm T.J.A."/>
            <person name="Ohyanagi H."/>
            <person name="Mineta K."/>
            <person name="Michell C.T."/>
            <person name="Saber N."/>
            <person name="Kharbatia N.M."/>
            <person name="Rupper R.R."/>
            <person name="Sharp A.R."/>
            <person name="Dally N."/>
            <person name="Boughton B.A."/>
            <person name="Woo Y.H."/>
            <person name="Gao G."/>
            <person name="Schijlen E.G.W.M."/>
            <person name="Guo X."/>
            <person name="Momin A.A."/>
            <person name="Negrao S."/>
            <person name="Al-Babili S."/>
            <person name="Gehring C."/>
            <person name="Roessner U."/>
            <person name="Jung C."/>
            <person name="Murphy K."/>
            <person name="Arold S.T."/>
            <person name="Gojobori T."/>
            <person name="van der Linden C.G."/>
            <person name="van Loo E.N."/>
            <person name="Jellen E.N."/>
            <person name="Maughan P.J."/>
            <person name="Tester M."/>
        </authorList>
    </citation>
    <scope>NUCLEOTIDE SEQUENCE [LARGE SCALE GENOMIC DNA]</scope>
    <source>
        <strain evidence="3">cv. PI 614886</strain>
    </source>
</reference>
<evidence type="ECO:0000256" key="1">
    <source>
        <dbReference type="ARBA" id="ARBA00006974"/>
    </source>
</evidence>
<protein>
    <submittedName>
        <fullName evidence="3">Uncharacterized protein</fullName>
    </submittedName>
</protein>
<sequence length="117" mass="13494">MKGLIGKIVRKKEQSSSCSPPRYSRLSSCCEDDHEVKNKHQRHDKVAKKKGYVPILVGKSEEEEERFMVPLGWMNHPCIIELLRVSANEFGYHQQGVLQIPCEPQHFRVVMESISCK</sequence>
<proteinExistence type="inferred from homology"/>
<dbReference type="Proteomes" id="UP000596660">
    <property type="component" value="Unplaced"/>
</dbReference>
<evidence type="ECO:0000256" key="2">
    <source>
        <dbReference type="SAM" id="MobiDB-lite"/>
    </source>
</evidence>
<dbReference type="OMA" id="GHSDPGC"/>
<feature type="region of interest" description="Disordered" evidence="2">
    <location>
        <begin position="1"/>
        <end position="24"/>
    </location>
</feature>
<accession>A0A803M4P2</accession>
<dbReference type="Gramene" id="AUR62023415-RA">
    <property type="protein sequence ID" value="AUR62023415-RA:cds"/>
    <property type="gene ID" value="AUR62023415"/>
</dbReference>
<dbReference type="AlphaFoldDB" id="A0A803M4P2"/>
<comment type="similarity">
    <text evidence="1">Belongs to the ARG7 family.</text>
</comment>
<dbReference type="PANTHER" id="PTHR31374">
    <property type="entry name" value="AUXIN-INDUCED PROTEIN-LIKE-RELATED"/>
    <property type="match status" value="1"/>
</dbReference>
<dbReference type="GO" id="GO:0009733">
    <property type="term" value="P:response to auxin"/>
    <property type="evidence" value="ECO:0007669"/>
    <property type="project" value="InterPro"/>
</dbReference>